<feature type="transmembrane region" description="Helical" evidence="14">
    <location>
        <begin position="172"/>
        <end position="196"/>
    </location>
</feature>
<reference evidence="16" key="1">
    <citation type="submission" date="2021-01" db="EMBL/GenBank/DDBJ databases">
        <authorList>
            <person name="Corre E."/>
            <person name="Pelletier E."/>
            <person name="Niang G."/>
            <person name="Scheremetjew M."/>
            <person name="Finn R."/>
            <person name="Kale V."/>
            <person name="Holt S."/>
            <person name="Cochrane G."/>
            <person name="Meng A."/>
            <person name="Brown T."/>
            <person name="Cohen L."/>
        </authorList>
    </citation>
    <scope>NUCLEOTIDE SEQUENCE</scope>
    <source>
        <strain evidence="16">CCMP722</strain>
    </source>
</reference>
<evidence type="ECO:0000313" key="16">
    <source>
        <dbReference type="EMBL" id="CAD8666875.1"/>
    </source>
</evidence>
<feature type="transmembrane region" description="Helical" evidence="14">
    <location>
        <begin position="447"/>
        <end position="466"/>
    </location>
</feature>
<keyword evidence="8" id="KW-0560">Oxidoreductase</keyword>
<dbReference type="InterPro" id="IPR015876">
    <property type="entry name" value="Acyl-CoA_DS"/>
</dbReference>
<dbReference type="Pfam" id="PF00487">
    <property type="entry name" value="FA_desaturase"/>
    <property type="match status" value="1"/>
</dbReference>
<dbReference type="GO" id="GO:0004768">
    <property type="term" value="F:stearoyl-CoA 9-desaturase activity"/>
    <property type="evidence" value="ECO:0007669"/>
    <property type="project" value="TreeGrafter"/>
</dbReference>
<sequence>MRQRVASARLGEDLAEKASRMAASLQSGVTFPEGEAAWKLVLKGSASLALAVGAYCAGVLMVTSFPWFFKLLGYMIMGFAFFGLYDVAIGCSSVSSRRLFGSVEVSRIIGQVSLLVLLKPLQSLHVENLPEQGVGMCRRWVRKLQNLLPLSFSFNALMNSRKDKLGVSGFRIALQFIAVSAFACFFFPAMVMYWGWSGLVRFWLVPYLYMHFQMGTFRKDLTLKEQQRLAAKYSPYNVVKELFMTTFETSSKVVDIARRSLALEKRSQDQSTHPATAPTTSGSAFSSVATSSQPRAHWFNICYLGLVHAGAAFGISLLATKPAAELRPTLLIFLGTYVLGGLGITAGAHRLWAHRSYEATVPMRVLLMIMNSIANQGSILRWARDHRLHHKHVDTPNDPHDATRGFWYSHIGWLLWQKGEEIRAAGRKVHMDDLYADPVVMLQHHHYLLVSSALCYGLPTALGYVYGCAWTAYWVAGVLRYCCLLHATWMVNSAAHLWGYRPYLPDILPAENWLVSFFAVGEGWHNFHHAYPYDYSASEYGFWKINLTTGFLDACAAVGLLSARKKALPRRAGAPPPPRAKLPEYTMADVKACANQAAALMVVDGLVYDVTGFEELHPGGAKILRAYYGKDATRAFRGGTHAHTSVADNLLQEYCVGRLAASASGKDE</sequence>
<dbReference type="PROSITE" id="PS50255">
    <property type="entry name" value="CYTOCHROME_B5_2"/>
    <property type="match status" value="1"/>
</dbReference>
<feature type="transmembrane region" description="Helical" evidence="14">
    <location>
        <begin position="472"/>
        <end position="491"/>
    </location>
</feature>
<dbReference type="PRINTS" id="PR00075">
    <property type="entry name" value="FACDDSATRASE"/>
</dbReference>
<proteinExistence type="inferred from homology"/>
<keyword evidence="10" id="KW-0443">Lipid metabolism</keyword>
<evidence type="ECO:0000256" key="10">
    <source>
        <dbReference type="ARBA" id="ARBA00023098"/>
    </source>
</evidence>
<dbReference type="Gene3D" id="3.10.120.10">
    <property type="entry name" value="Cytochrome b5-like heme/steroid binding domain"/>
    <property type="match status" value="1"/>
</dbReference>
<comment type="similarity">
    <text evidence="3">Belongs to the fatty acid desaturase type 1 family.</text>
</comment>
<feature type="compositionally biased region" description="Polar residues" evidence="13">
    <location>
        <begin position="269"/>
        <end position="278"/>
    </location>
</feature>
<dbReference type="PANTHER" id="PTHR11351:SF31">
    <property type="entry name" value="DESATURASE 1, ISOFORM A-RELATED"/>
    <property type="match status" value="1"/>
</dbReference>
<dbReference type="Pfam" id="PF00173">
    <property type="entry name" value="Cyt-b5"/>
    <property type="match status" value="1"/>
</dbReference>
<name>A0A7S0R4G4_9CHLO</name>
<comment type="subcellular location">
    <subcellularLocation>
        <location evidence="1">Membrane</location>
        <topology evidence="1">Multi-pass membrane protein</topology>
    </subcellularLocation>
</comment>
<dbReference type="EMBL" id="HBFA01017274">
    <property type="protein sequence ID" value="CAD8666875.1"/>
    <property type="molecule type" value="Transcribed_RNA"/>
</dbReference>
<organism evidence="16">
    <name type="scientific">Pyramimonas obovata</name>
    <dbReference type="NCBI Taxonomy" id="1411642"/>
    <lineage>
        <taxon>Eukaryota</taxon>
        <taxon>Viridiplantae</taxon>
        <taxon>Chlorophyta</taxon>
        <taxon>Pyramimonadophyceae</taxon>
        <taxon>Pyramimonadales</taxon>
        <taxon>Pyramimonadaceae</taxon>
        <taxon>Pyramimonas</taxon>
        <taxon>Pyramimonas incertae sedis</taxon>
    </lineage>
</organism>
<dbReference type="InterPro" id="IPR005804">
    <property type="entry name" value="FA_desaturase_dom"/>
</dbReference>
<evidence type="ECO:0000256" key="2">
    <source>
        <dbReference type="ARBA" id="ARBA00005189"/>
    </source>
</evidence>
<evidence type="ECO:0000259" key="15">
    <source>
        <dbReference type="PROSITE" id="PS50255"/>
    </source>
</evidence>
<gene>
    <name evidence="16" type="ORF">POBO1169_LOCUS8830</name>
</gene>
<feature type="transmembrane region" description="Helical" evidence="14">
    <location>
        <begin position="330"/>
        <end position="353"/>
    </location>
</feature>
<feature type="domain" description="Cytochrome b5 heme-binding" evidence="15">
    <location>
        <begin position="582"/>
        <end position="660"/>
    </location>
</feature>
<keyword evidence="4" id="KW-0444">Lipid biosynthesis</keyword>
<accession>A0A7S0R4G4</accession>
<keyword evidence="7 14" id="KW-1133">Transmembrane helix</keyword>
<dbReference type="CDD" id="cd03505">
    <property type="entry name" value="Delta9-FADS-like"/>
    <property type="match status" value="1"/>
</dbReference>
<evidence type="ECO:0000256" key="12">
    <source>
        <dbReference type="ARBA" id="ARBA00023160"/>
    </source>
</evidence>
<evidence type="ECO:0000256" key="3">
    <source>
        <dbReference type="ARBA" id="ARBA00009295"/>
    </source>
</evidence>
<evidence type="ECO:0000256" key="6">
    <source>
        <dbReference type="ARBA" id="ARBA00022832"/>
    </source>
</evidence>
<comment type="pathway">
    <text evidence="2">Lipid metabolism.</text>
</comment>
<dbReference type="SMART" id="SM01117">
    <property type="entry name" value="Cyt-b5"/>
    <property type="match status" value="1"/>
</dbReference>
<evidence type="ECO:0000256" key="4">
    <source>
        <dbReference type="ARBA" id="ARBA00022516"/>
    </source>
</evidence>
<evidence type="ECO:0000256" key="1">
    <source>
        <dbReference type="ARBA" id="ARBA00004141"/>
    </source>
</evidence>
<evidence type="ECO:0000256" key="8">
    <source>
        <dbReference type="ARBA" id="ARBA00023002"/>
    </source>
</evidence>
<keyword evidence="6" id="KW-0276">Fatty acid metabolism</keyword>
<dbReference type="GO" id="GO:0005506">
    <property type="term" value="F:iron ion binding"/>
    <property type="evidence" value="ECO:0007669"/>
    <property type="project" value="TreeGrafter"/>
</dbReference>
<evidence type="ECO:0000256" key="7">
    <source>
        <dbReference type="ARBA" id="ARBA00022989"/>
    </source>
</evidence>
<dbReference type="PANTHER" id="PTHR11351">
    <property type="entry name" value="ACYL-COA DESATURASE"/>
    <property type="match status" value="1"/>
</dbReference>
<dbReference type="GO" id="GO:0005789">
    <property type="term" value="C:endoplasmic reticulum membrane"/>
    <property type="evidence" value="ECO:0007669"/>
    <property type="project" value="TreeGrafter"/>
</dbReference>
<keyword evidence="11 14" id="KW-0472">Membrane</keyword>
<keyword evidence="9" id="KW-0408">Iron</keyword>
<dbReference type="PRINTS" id="PR00363">
    <property type="entry name" value="CYTOCHROMEB5"/>
</dbReference>
<feature type="transmembrane region" description="Helical" evidence="14">
    <location>
        <begin position="541"/>
        <end position="561"/>
    </location>
</feature>
<keyword evidence="5 14" id="KW-0812">Transmembrane</keyword>
<feature type="region of interest" description="Disordered" evidence="13">
    <location>
        <begin position="265"/>
        <end position="286"/>
    </location>
</feature>
<dbReference type="SUPFAM" id="SSF55856">
    <property type="entry name" value="Cytochrome b5-like heme/steroid binding domain"/>
    <property type="match status" value="1"/>
</dbReference>
<feature type="transmembrane region" description="Helical" evidence="14">
    <location>
        <begin position="48"/>
        <end position="68"/>
    </location>
</feature>
<evidence type="ECO:0000256" key="14">
    <source>
        <dbReference type="SAM" id="Phobius"/>
    </source>
</evidence>
<dbReference type="AlphaFoldDB" id="A0A7S0R4G4"/>
<dbReference type="InterPro" id="IPR001199">
    <property type="entry name" value="Cyt_B5-like_heme/steroid-bd"/>
</dbReference>
<dbReference type="GO" id="GO:0006636">
    <property type="term" value="P:unsaturated fatty acid biosynthetic process"/>
    <property type="evidence" value="ECO:0007669"/>
    <property type="project" value="TreeGrafter"/>
</dbReference>
<keyword evidence="12" id="KW-0275">Fatty acid biosynthesis</keyword>
<evidence type="ECO:0000256" key="5">
    <source>
        <dbReference type="ARBA" id="ARBA00022692"/>
    </source>
</evidence>
<protein>
    <recommendedName>
        <fullName evidence="15">Cytochrome b5 heme-binding domain-containing protein</fullName>
    </recommendedName>
</protein>
<evidence type="ECO:0000256" key="11">
    <source>
        <dbReference type="ARBA" id="ARBA00023136"/>
    </source>
</evidence>
<feature type="transmembrane region" description="Helical" evidence="14">
    <location>
        <begin position="74"/>
        <end position="94"/>
    </location>
</feature>
<evidence type="ECO:0000256" key="13">
    <source>
        <dbReference type="SAM" id="MobiDB-lite"/>
    </source>
</evidence>
<feature type="transmembrane region" description="Helical" evidence="14">
    <location>
        <begin position="298"/>
        <end position="318"/>
    </location>
</feature>
<dbReference type="InterPro" id="IPR036400">
    <property type="entry name" value="Cyt_B5-like_heme/steroid_sf"/>
</dbReference>
<evidence type="ECO:0000256" key="9">
    <source>
        <dbReference type="ARBA" id="ARBA00023004"/>
    </source>
</evidence>